<protein>
    <recommendedName>
        <fullName evidence="2">BTB domain-containing protein</fullName>
    </recommendedName>
</protein>
<evidence type="ECO:0000313" key="3">
    <source>
        <dbReference type="EMBL" id="PIL23589.1"/>
    </source>
</evidence>
<evidence type="ECO:0000256" key="1">
    <source>
        <dbReference type="SAM" id="MobiDB-lite"/>
    </source>
</evidence>
<proteinExistence type="predicted"/>
<dbReference type="SUPFAM" id="SSF54695">
    <property type="entry name" value="POZ domain"/>
    <property type="match status" value="1"/>
</dbReference>
<sequence>MSSTPSDVQKRERDGDSSTPSNHPLGVLGDLTRDTHFWFEDGNVVLVSQNIGFKVYQGLLASQSPVFQDLFASASHAEETYEGSPVVRLCDTPECLRYLLPYLLPTKCLPIPTDISMDKEDQYTQLSVLILLADKYQIESVAQQAIECLKTVFTDSFDRWDARPEADGLHARADSQPSTSHRLRAINAVHLARITDTPSVLPLALYHCALLGDKVADGWTRDDGTVQRLSAGHLERAMGGYKHLCEKREGFLDSLFRASPSAECRTQILCGELLQILREQGVGVYYETPALLDRPSGWTFRMPLCQPCTRELEAREKAQRRDLWKKLPDIFDLTEEVKVWGA</sequence>
<comment type="caution">
    <text evidence="3">The sequence shown here is derived from an EMBL/GenBank/DDBJ whole genome shotgun (WGS) entry which is preliminary data.</text>
</comment>
<dbReference type="EMBL" id="AYKW01000068">
    <property type="protein sequence ID" value="PIL23589.1"/>
    <property type="molecule type" value="Genomic_DNA"/>
</dbReference>
<dbReference type="PROSITE" id="PS50097">
    <property type="entry name" value="BTB"/>
    <property type="match status" value="1"/>
</dbReference>
<dbReference type="OrthoDB" id="3217871at2759"/>
<dbReference type="InterPro" id="IPR011333">
    <property type="entry name" value="SKP1/BTB/POZ_sf"/>
</dbReference>
<feature type="region of interest" description="Disordered" evidence="1">
    <location>
        <begin position="1"/>
        <end position="27"/>
    </location>
</feature>
<organism evidence="3 4">
    <name type="scientific">Ganoderma sinense ZZ0214-1</name>
    <dbReference type="NCBI Taxonomy" id="1077348"/>
    <lineage>
        <taxon>Eukaryota</taxon>
        <taxon>Fungi</taxon>
        <taxon>Dikarya</taxon>
        <taxon>Basidiomycota</taxon>
        <taxon>Agaricomycotina</taxon>
        <taxon>Agaricomycetes</taxon>
        <taxon>Polyporales</taxon>
        <taxon>Polyporaceae</taxon>
        <taxon>Ganoderma</taxon>
    </lineage>
</organism>
<dbReference type="AlphaFoldDB" id="A0A2G8RQ04"/>
<feature type="domain" description="BTB" evidence="2">
    <location>
        <begin position="42"/>
        <end position="103"/>
    </location>
</feature>
<reference evidence="3 4" key="1">
    <citation type="journal article" date="2015" name="Sci. Rep.">
        <title>Chromosome-level genome map provides insights into diverse defense mechanisms in the medicinal fungus Ganoderma sinense.</title>
        <authorList>
            <person name="Zhu Y."/>
            <person name="Xu J."/>
            <person name="Sun C."/>
            <person name="Zhou S."/>
            <person name="Xu H."/>
            <person name="Nelson D.R."/>
            <person name="Qian J."/>
            <person name="Song J."/>
            <person name="Luo H."/>
            <person name="Xiang L."/>
            <person name="Li Y."/>
            <person name="Xu Z."/>
            <person name="Ji A."/>
            <person name="Wang L."/>
            <person name="Lu S."/>
            <person name="Hayward A."/>
            <person name="Sun W."/>
            <person name="Li X."/>
            <person name="Schwartz D.C."/>
            <person name="Wang Y."/>
            <person name="Chen S."/>
        </authorList>
    </citation>
    <scope>NUCLEOTIDE SEQUENCE [LARGE SCALE GENOMIC DNA]</scope>
    <source>
        <strain evidence="3 4">ZZ0214-1</strain>
    </source>
</reference>
<name>A0A2G8RQ04_9APHY</name>
<dbReference type="InterPro" id="IPR000210">
    <property type="entry name" value="BTB/POZ_dom"/>
</dbReference>
<dbReference type="Proteomes" id="UP000230002">
    <property type="component" value="Unassembled WGS sequence"/>
</dbReference>
<keyword evidence="4" id="KW-1185">Reference proteome</keyword>
<evidence type="ECO:0000313" key="4">
    <source>
        <dbReference type="Proteomes" id="UP000230002"/>
    </source>
</evidence>
<evidence type="ECO:0000259" key="2">
    <source>
        <dbReference type="PROSITE" id="PS50097"/>
    </source>
</evidence>
<accession>A0A2G8RQ04</accession>
<dbReference type="Gene3D" id="3.30.710.10">
    <property type="entry name" value="Potassium Channel Kv1.1, Chain A"/>
    <property type="match status" value="1"/>
</dbReference>
<gene>
    <name evidence="3" type="ORF">GSI_14902</name>
</gene>